<dbReference type="Gene3D" id="3.40.640.10">
    <property type="entry name" value="Type I PLP-dependent aspartate aminotransferase-like (Major domain)"/>
    <property type="match status" value="2"/>
</dbReference>
<evidence type="ECO:0000313" key="6">
    <source>
        <dbReference type="Proteomes" id="UP001281614"/>
    </source>
</evidence>
<feature type="compositionally biased region" description="Basic and acidic residues" evidence="4">
    <location>
        <begin position="1017"/>
        <end position="1029"/>
    </location>
</feature>
<protein>
    <submittedName>
        <fullName evidence="5">Pyridoxal-dependent decarboxylase domain protein</fullName>
    </submittedName>
</protein>
<accession>A0AAD9Y2D1</accession>
<gene>
    <name evidence="5" type="ORF">CKAH01_08863</name>
</gene>
<comment type="cofactor">
    <cofactor evidence="1">
        <name>pyridoxal 5'-phosphate</name>
        <dbReference type="ChEBI" id="CHEBI:597326"/>
    </cofactor>
</comment>
<dbReference type="InterPro" id="IPR015424">
    <property type="entry name" value="PyrdxlP-dep_Trfase"/>
</dbReference>
<evidence type="ECO:0000256" key="4">
    <source>
        <dbReference type="SAM" id="MobiDB-lite"/>
    </source>
</evidence>
<comment type="caution">
    <text evidence="5">The sequence shown here is derived from an EMBL/GenBank/DDBJ whole genome shotgun (WGS) entry which is preliminary data.</text>
</comment>
<evidence type="ECO:0000256" key="3">
    <source>
        <dbReference type="ARBA" id="ARBA00023239"/>
    </source>
</evidence>
<evidence type="ECO:0000256" key="1">
    <source>
        <dbReference type="ARBA" id="ARBA00001933"/>
    </source>
</evidence>
<dbReference type="PANTHER" id="PTHR42735">
    <property type="match status" value="1"/>
</dbReference>
<feature type="region of interest" description="Disordered" evidence="4">
    <location>
        <begin position="999"/>
        <end position="1029"/>
    </location>
</feature>
<dbReference type="InterPro" id="IPR015421">
    <property type="entry name" value="PyrdxlP-dep_Trfase_major"/>
</dbReference>
<organism evidence="5 6">
    <name type="scientific">Colletotrichum kahawae</name>
    <name type="common">Coffee berry disease fungus</name>
    <dbReference type="NCBI Taxonomy" id="34407"/>
    <lineage>
        <taxon>Eukaryota</taxon>
        <taxon>Fungi</taxon>
        <taxon>Dikarya</taxon>
        <taxon>Ascomycota</taxon>
        <taxon>Pezizomycotina</taxon>
        <taxon>Sordariomycetes</taxon>
        <taxon>Hypocreomycetidae</taxon>
        <taxon>Glomerellales</taxon>
        <taxon>Glomerellaceae</taxon>
        <taxon>Colletotrichum</taxon>
        <taxon>Colletotrichum gloeosporioides species complex</taxon>
    </lineage>
</organism>
<proteinExistence type="predicted"/>
<dbReference type="InterPro" id="IPR050477">
    <property type="entry name" value="GrpII_AminoAcid_Decarb"/>
</dbReference>
<dbReference type="SUPFAM" id="SSF53383">
    <property type="entry name" value="PLP-dependent transferases"/>
    <property type="match status" value="1"/>
</dbReference>
<evidence type="ECO:0000313" key="5">
    <source>
        <dbReference type="EMBL" id="KAK2731707.1"/>
    </source>
</evidence>
<dbReference type="AlphaFoldDB" id="A0AAD9Y2D1"/>
<sequence length="1127" mass="125965">MASFKTTAANGSYTHLKETINGSTSGVKKPTRDASIPVDESHQIISSYFIGPRAENLPYFKENIDIILNNLKQARLDYRFENDAEFIDEKTQESAAFKRSKDKLKNAVDKASEILGRTSIPFWSPRYQAHMCTDMSMASMLGYFMTMLYNPNNVALEASPLSTVAEIEVGEQLCDLFGYNINEGNTESPTGWGHVTCDGTVANLESICSMTHRVQARNLKFYPLSFRKAFDEGQKLEFLKDSFHVENCQGERKLFTHLSSWELLNLKPSDVLDLPKRLYQEHGISNKFLSDLMNEFTIQSTGKDDLEREFGIDKPAICGLGSKNVVGIPVDLGARLDITELENQLWESLENKQPVYAVVAIMGSTEEGAVDSLSSILALRKQFQSRGLSFLVHADAAWGGYFCSMLPKDYRPGDVINLPTEMGAADGFVPDASLRAETQEDLYAMRFADSITVDPHKAGYIPYPAGGLCYRDNRMRFLVTWTSPYLSRGSVTSIGIYGVEGSKPGASAMSAWLSNKTIGLTQEGYGALLGEVTWTCTRLSAEWAALTDAASPFICVPFNMLPSELEEHATEDRVEAEKKRIRNDIVLKTNASIMNDDQHRPDDQKAIKLMRALGSDLNINAFSLNFRYADGCLNDDIEEANYLMQRVVETFSVDSPTDDPTKIPLYLTSTEFSDELYGKCKANFVKRLGLAPSTQDLMVLRNVVMSPFPSDGNFTNDLAEEFKKVVEAETEVVRKRNTLAPDFHKFLIQGTGKIYLIHRPMFHVANHRQQLIMSAKFDDRSEAKYAAMKHSNPSEPLILVTKRKVMLKDIAERGGKFEAQIMTEDSGIVIQDVTVTLGKTVVSRPLNSKWRLEEYPSTFMPFYLYGTPTEANIDHVIVRAPNTQLSAGRCDLKFYNENDMNPAIWDKPLVLLIEDVREAPMQPFPPNSEIGSKNGAIVAHDDYHRQNVLKSASTGVKATQKNGPKDWYQNGRSNWYDNGNGNFAKNVVNEAQKEYVSNITCSRGPKKDANGNSAGEAKGHSMDDTPEPHTKAKVLTTETRSGAARGSNFFFRPGATFKVGVWEDKHRSDESSKWACFELGKFVGRGTLTLGDSVFVDSEAMNFDPFKKVENVTEWRHEFAQIGKELA</sequence>
<keyword evidence="2" id="KW-0663">Pyridoxal phosphate</keyword>
<keyword evidence="3" id="KW-0456">Lyase</keyword>
<name>A0AAD9Y2D1_COLKA</name>
<dbReference type="EMBL" id="VYYT01000566">
    <property type="protein sequence ID" value="KAK2731707.1"/>
    <property type="molecule type" value="Genomic_DNA"/>
</dbReference>
<reference evidence="5" key="1">
    <citation type="submission" date="2023-02" db="EMBL/GenBank/DDBJ databases">
        <title>Colletotrichum kahawae CIFC_Que2 genome sequencing and assembly.</title>
        <authorList>
            <person name="Baroncelli R."/>
        </authorList>
    </citation>
    <scope>NUCLEOTIDE SEQUENCE</scope>
    <source>
        <strain evidence="5">CIFC_Que2</strain>
    </source>
</reference>
<evidence type="ECO:0000256" key="2">
    <source>
        <dbReference type="ARBA" id="ARBA00022898"/>
    </source>
</evidence>
<dbReference type="Proteomes" id="UP001281614">
    <property type="component" value="Unassembled WGS sequence"/>
</dbReference>
<keyword evidence="6" id="KW-1185">Reference proteome</keyword>
<dbReference type="PANTHER" id="PTHR42735:SF4">
    <property type="entry name" value="PYRIDOXAL PHOSPHATE-DEPENDENT DECARBOXYLASE FAMILY PROTEIN"/>
    <property type="match status" value="1"/>
</dbReference>